<sequence length="261" mass="29983">MQDFGEMSSKEPKNYGEISTKNYRHKNRKNSNFNQEQSFRYQNFRKEYLSYFIGDAFSYLGSDRGKQIRRIIADQLIDLVQAHPRETELHIVAHSLGTVILWDLLFSERFDPKDPAHEIRDLIGKERGKLSLSSVTTMGSPIPFLNLTLGIDANQILKFITQHQSQRLLWNNLINSSDIIAYPIRPLFDSITDVSKILISDYYLEATGNIFDSVEIAAVVLNSINAHTYYLASDKVAKNIVETIYFDQHDYNNGNSYGNNT</sequence>
<accession>A0A5A5R6C9</accession>
<dbReference type="InterPro" id="IPR029058">
    <property type="entry name" value="AB_hydrolase_fold"/>
</dbReference>
<feature type="region of interest" description="Disordered" evidence="1">
    <location>
        <begin position="1"/>
        <end position="34"/>
    </location>
</feature>
<protein>
    <submittedName>
        <fullName evidence="2">Uncharacterized protein</fullName>
    </submittedName>
</protein>
<comment type="caution">
    <text evidence="2">The sequence shown here is derived from an EMBL/GenBank/DDBJ whole genome shotgun (WGS) entry which is preliminary data.</text>
</comment>
<dbReference type="Proteomes" id="UP000323569">
    <property type="component" value="Unassembled WGS sequence"/>
</dbReference>
<dbReference type="EMBL" id="BHVO01000060">
    <property type="protein sequence ID" value="GCA71570.1"/>
    <property type="molecule type" value="Genomic_DNA"/>
</dbReference>
<gene>
    <name evidence="2" type="ORF">MiYa_03111</name>
</gene>
<organism evidence="2 3">
    <name type="scientific">Microcystis aeruginosa NIES-2519</name>
    <dbReference type="NCBI Taxonomy" id="2303981"/>
    <lineage>
        <taxon>Bacteria</taxon>
        <taxon>Bacillati</taxon>
        <taxon>Cyanobacteriota</taxon>
        <taxon>Cyanophyceae</taxon>
        <taxon>Oscillatoriophycideae</taxon>
        <taxon>Chroococcales</taxon>
        <taxon>Microcystaceae</taxon>
        <taxon>Microcystis</taxon>
    </lineage>
</organism>
<evidence type="ECO:0000313" key="2">
    <source>
        <dbReference type="EMBL" id="GCA71570.1"/>
    </source>
</evidence>
<proteinExistence type="predicted"/>
<dbReference type="SUPFAM" id="SSF53474">
    <property type="entry name" value="alpha/beta-Hydrolases"/>
    <property type="match status" value="1"/>
</dbReference>
<name>A0A5A5R6C9_MICAE</name>
<evidence type="ECO:0000256" key="1">
    <source>
        <dbReference type="SAM" id="MobiDB-lite"/>
    </source>
</evidence>
<dbReference type="AlphaFoldDB" id="A0A5A5R6C9"/>
<reference evidence="2 3" key="1">
    <citation type="submission" date="2018-09" db="EMBL/GenBank/DDBJ databases">
        <title>Evolutionary history of phycoerythrin pigmentation in the water bloom-forming cyanobacterium Microcystis aeruginosa.</title>
        <authorList>
            <person name="Tanabe Y."/>
            <person name="Tanabe Y."/>
            <person name="Yamaguchi H."/>
        </authorList>
    </citation>
    <scope>NUCLEOTIDE SEQUENCE [LARGE SCALE GENOMIC DNA]</scope>
    <source>
        <strain evidence="2 3">NIES-2519</strain>
    </source>
</reference>
<evidence type="ECO:0000313" key="3">
    <source>
        <dbReference type="Proteomes" id="UP000323569"/>
    </source>
</evidence>